<name>A0A6G9ZAB5_9NOCA</name>
<dbReference type="InterPro" id="IPR013216">
    <property type="entry name" value="Methyltransf_11"/>
</dbReference>
<dbReference type="SUPFAM" id="SSF53335">
    <property type="entry name" value="S-adenosyl-L-methionine-dependent methyltransferases"/>
    <property type="match status" value="1"/>
</dbReference>
<dbReference type="Proteomes" id="UP000500953">
    <property type="component" value="Chromosome"/>
</dbReference>
<feature type="region of interest" description="Disordered" evidence="1">
    <location>
        <begin position="1"/>
        <end position="25"/>
    </location>
</feature>
<evidence type="ECO:0000313" key="4">
    <source>
        <dbReference type="Proteomes" id="UP000500953"/>
    </source>
</evidence>
<sequence length="139" mass="14840">MVQSNHAPKVEAHALTRQVGQPGARPGLAGADLRVGRAQDLSFSDNAFDAVVSHMAIMLMGDVERVVTQVARVLRIGGTLVIAVGAHPAPDSGYELFLSLARPFFAQIPPPRRMPALGDRRTRARTGLDDLLAPPVSSR</sequence>
<evidence type="ECO:0000313" key="3">
    <source>
        <dbReference type="EMBL" id="QIS22106.1"/>
    </source>
</evidence>
<proteinExistence type="predicted"/>
<dbReference type="GO" id="GO:0008757">
    <property type="term" value="F:S-adenosylmethionine-dependent methyltransferase activity"/>
    <property type="evidence" value="ECO:0007669"/>
    <property type="project" value="InterPro"/>
</dbReference>
<evidence type="ECO:0000256" key="1">
    <source>
        <dbReference type="SAM" id="MobiDB-lite"/>
    </source>
</evidence>
<dbReference type="EMBL" id="CP046173">
    <property type="protein sequence ID" value="QIS22106.1"/>
    <property type="molecule type" value="Genomic_DNA"/>
</dbReference>
<dbReference type="GO" id="GO:0032259">
    <property type="term" value="P:methylation"/>
    <property type="evidence" value="ECO:0007669"/>
    <property type="project" value="UniProtKB-KW"/>
</dbReference>
<protein>
    <submittedName>
        <fullName evidence="3">Methyltransferase domain-containing protein</fullName>
    </submittedName>
</protein>
<dbReference type="InterPro" id="IPR029063">
    <property type="entry name" value="SAM-dependent_MTases_sf"/>
</dbReference>
<dbReference type="Gene3D" id="3.40.50.150">
    <property type="entry name" value="Vaccinia Virus protein VP39"/>
    <property type="match status" value="1"/>
</dbReference>
<dbReference type="RefSeq" id="WP_275106842.1">
    <property type="nucleotide sequence ID" value="NZ_CP046173.1"/>
</dbReference>
<feature type="domain" description="Methyltransferase type 11" evidence="2">
    <location>
        <begin position="25"/>
        <end position="82"/>
    </location>
</feature>
<keyword evidence="3" id="KW-0808">Transferase</keyword>
<evidence type="ECO:0000259" key="2">
    <source>
        <dbReference type="Pfam" id="PF08241"/>
    </source>
</evidence>
<dbReference type="AlphaFoldDB" id="A0A6G9ZAB5"/>
<accession>A0A6G9ZAB5</accession>
<feature type="region of interest" description="Disordered" evidence="1">
    <location>
        <begin position="112"/>
        <end position="139"/>
    </location>
</feature>
<organism evidence="3 4">
    <name type="scientific">Nocardia terpenica</name>
    <dbReference type="NCBI Taxonomy" id="455432"/>
    <lineage>
        <taxon>Bacteria</taxon>
        <taxon>Bacillati</taxon>
        <taxon>Actinomycetota</taxon>
        <taxon>Actinomycetes</taxon>
        <taxon>Mycobacteriales</taxon>
        <taxon>Nocardiaceae</taxon>
        <taxon>Nocardia</taxon>
    </lineage>
</organism>
<gene>
    <name evidence="3" type="ORF">F6W96_30935</name>
</gene>
<reference evidence="3 4" key="1">
    <citation type="journal article" date="2019" name="ACS Chem. Biol.">
        <title>Identification and Mobilization of a Cryptic Antibiotic Biosynthesis Gene Locus from a Human-Pathogenic Nocardia Isolate.</title>
        <authorList>
            <person name="Herisse M."/>
            <person name="Ishida K."/>
            <person name="Porter J.L."/>
            <person name="Howden B."/>
            <person name="Hertweck C."/>
            <person name="Stinear T.P."/>
            <person name="Pidot S.J."/>
        </authorList>
    </citation>
    <scope>NUCLEOTIDE SEQUENCE [LARGE SCALE GENOMIC DNA]</scope>
    <source>
        <strain evidence="3 4">AUSMDU00012715</strain>
    </source>
</reference>
<dbReference type="Pfam" id="PF08241">
    <property type="entry name" value="Methyltransf_11"/>
    <property type="match status" value="1"/>
</dbReference>
<keyword evidence="3" id="KW-0489">Methyltransferase</keyword>